<dbReference type="AlphaFoldDB" id="A0AA37TIB0"/>
<dbReference type="RefSeq" id="WP_238198810.1">
    <property type="nucleotide sequence ID" value="NZ_BPQZ01000027.1"/>
</dbReference>
<sequence>MTTEPGREIYVSSNGDHWHLLCDPATGHGFIRHRGNAASGGHVAEIGLSAYLAADLAAPNPAPSGC</sequence>
<comment type="caution">
    <text evidence="1">The sequence shown here is derived from an EMBL/GenBank/DDBJ whole genome shotgun (WGS) entry which is preliminary data.</text>
</comment>
<dbReference type="EMBL" id="BSPL01000018">
    <property type="protein sequence ID" value="GLS71674.1"/>
    <property type="molecule type" value="Genomic_DNA"/>
</dbReference>
<proteinExistence type="predicted"/>
<gene>
    <name evidence="1" type="ORF">GCM10007890_36870</name>
</gene>
<organism evidence="1 2">
    <name type="scientific">Methylobacterium tardum</name>
    <dbReference type="NCBI Taxonomy" id="374432"/>
    <lineage>
        <taxon>Bacteria</taxon>
        <taxon>Pseudomonadati</taxon>
        <taxon>Pseudomonadota</taxon>
        <taxon>Alphaproteobacteria</taxon>
        <taxon>Hyphomicrobiales</taxon>
        <taxon>Methylobacteriaceae</taxon>
        <taxon>Methylobacterium</taxon>
    </lineage>
</organism>
<accession>A0AA37TIB0</accession>
<evidence type="ECO:0000313" key="2">
    <source>
        <dbReference type="Proteomes" id="UP001157440"/>
    </source>
</evidence>
<keyword evidence="2" id="KW-1185">Reference proteome</keyword>
<evidence type="ECO:0000313" key="1">
    <source>
        <dbReference type="EMBL" id="GLS71674.1"/>
    </source>
</evidence>
<protein>
    <submittedName>
        <fullName evidence="1">Uncharacterized protein</fullName>
    </submittedName>
</protein>
<reference evidence="2" key="1">
    <citation type="journal article" date="2019" name="Int. J. Syst. Evol. Microbiol.">
        <title>The Global Catalogue of Microorganisms (GCM) 10K type strain sequencing project: providing services to taxonomists for standard genome sequencing and annotation.</title>
        <authorList>
            <consortium name="The Broad Institute Genomics Platform"/>
            <consortium name="The Broad Institute Genome Sequencing Center for Infectious Disease"/>
            <person name="Wu L."/>
            <person name="Ma J."/>
        </authorList>
    </citation>
    <scope>NUCLEOTIDE SEQUENCE [LARGE SCALE GENOMIC DNA]</scope>
    <source>
        <strain evidence="2">NBRC 103632</strain>
    </source>
</reference>
<name>A0AA37TIB0_9HYPH</name>
<dbReference type="Proteomes" id="UP001157440">
    <property type="component" value="Unassembled WGS sequence"/>
</dbReference>